<feature type="region of interest" description="Disordered" evidence="1">
    <location>
        <begin position="1"/>
        <end position="38"/>
    </location>
</feature>
<dbReference type="EMBL" id="JAJSOF020000027">
    <property type="protein sequence ID" value="KAJ4434086.1"/>
    <property type="molecule type" value="Genomic_DNA"/>
</dbReference>
<proteinExistence type="predicted"/>
<dbReference type="Proteomes" id="UP001148838">
    <property type="component" value="Unassembled WGS sequence"/>
</dbReference>
<name>A0ABQ8SJV5_PERAM</name>
<protein>
    <submittedName>
        <fullName evidence="2">Uncharacterized protein</fullName>
    </submittedName>
</protein>
<evidence type="ECO:0000256" key="1">
    <source>
        <dbReference type="SAM" id="MobiDB-lite"/>
    </source>
</evidence>
<gene>
    <name evidence="2" type="ORF">ANN_16406</name>
</gene>
<comment type="caution">
    <text evidence="2">The sequence shown here is derived from an EMBL/GenBank/DDBJ whole genome shotgun (WGS) entry which is preliminary data.</text>
</comment>
<sequence>MGTWKMENRREGQEPPVGCDAAEMQPSPLRSARRHSLTTQISRRSPHCIMKADFKFHPCKLQVTSNWPAFCAQLRTTTLCLICLGYVG</sequence>
<accession>A0ABQ8SJV5</accession>
<evidence type="ECO:0000313" key="3">
    <source>
        <dbReference type="Proteomes" id="UP001148838"/>
    </source>
</evidence>
<reference evidence="2 3" key="1">
    <citation type="journal article" date="2022" name="Allergy">
        <title>Genome assembly and annotation of Periplaneta americana reveal a comprehensive cockroach allergen profile.</title>
        <authorList>
            <person name="Wang L."/>
            <person name="Xiong Q."/>
            <person name="Saelim N."/>
            <person name="Wang L."/>
            <person name="Nong W."/>
            <person name="Wan A.T."/>
            <person name="Shi M."/>
            <person name="Liu X."/>
            <person name="Cao Q."/>
            <person name="Hui J.H.L."/>
            <person name="Sookrung N."/>
            <person name="Leung T.F."/>
            <person name="Tungtrongchitr A."/>
            <person name="Tsui S.K.W."/>
        </authorList>
    </citation>
    <scope>NUCLEOTIDE SEQUENCE [LARGE SCALE GENOMIC DNA]</scope>
    <source>
        <strain evidence="2">PWHHKU_190912</strain>
    </source>
</reference>
<keyword evidence="3" id="KW-1185">Reference proteome</keyword>
<evidence type="ECO:0000313" key="2">
    <source>
        <dbReference type="EMBL" id="KAJ4434086.1"/>
    </source>
</evidence>
<feature type="compositionally biased region" description="Basic and acidic residues" evidence="1">
    <location>
        <begin position="1"/>
        <end position="13"/>
    </location>
</feature>
<organism evidence="2 3">
    <name type="scientific">Periplaneta americana</name>
    <name type="common">American cockroach</name>
    <name type="synonym">Blatta americana</name>
    <dbReference type="NCBI Taxonomy" id="6978"/>
    <lineage>
        <taxon>Eukaryota</taxon>
        <taxon>Metazoa</taxon>
        <taxon>Ecdysozoa</taxon>
        <taxon>Arthropoda</taxon>
        <taxon>Hexapoda</taxon>
        <taxon>Insecta</taxon>
        <taxon>Pterygota</taxon>
        <taxon>Neoptera</taxon>
        <taxon>Polyneoptera</taxon>
        <taxon>Dictyoptera</taxon>
        <taxon>Blattodea</taxon>
        <taxon>Blattoidea</taxon>
        <taxon>Blattidae</taxon>
        <taxon>Blattinae</taxon>
        <taxon>Periplaneta</taxon>
    </lineage>
</organism>